<name>A0A382G5X2_9ZZZZ</name>
<proteinExistence type="predicted"/>
<dbReference type="AlphaFoldDB" id="A0A382G5X2"/>
<dbReference type="EMBL" id="UINC01053540">
    <property type="protein sequence ID" value="SVB70165.1"/>
    <property type="molecule type" value="Genomic_DNA"/>
</dbReference>
<sequence>MPATATTLIPSTTNGTATGNYDGSSTWFYSDAAKGDGFYGYSDGLHTVSWDVASFIGDITIQASLVETPTTDDWFDVTMTDPAGTVYTSPYDGSTAQTAHVAYNFTGNFVNVRASVTNFTAGSINKLRFNY</sequence>
<organism evidence="1">
    <name type="scientific">marine metagenome</name>
    <dbReference type="NCBI Taxonomy" id="408172"/>
    <lineage>
        <taxon>unclassified sequences</taxon>
        <taxon>metagenomes</taxon>
        <taxon>ecological metagenomes</taxon>
    </lineage>
</organism>
<evidence type="ECO:0008006" key="2">
    <source>
        <dbReference type="Google" id="ProtNLM"/>
    </source>
</evidence>
<evidence type="ECO:0000313" key="1">
    <source>
        <dbReference type="EMBL" id="SVB70165.1"/>
    </source>
</evidence>
<protein>
    <recommendedName>
        <fullName evidence="2">F5/8 type C domain-containing protein</fullName>
    </recommendedName>
</protein>
<reference evidence="1" key="1">
    <citation type="submission" date="2018-05" db="EMBL/GenBank/DDBJ databases">
        <authorList>
            <person name="Lanie J.A."/>
            <person name="Ng W.-L."/>
            <person name="Kazmierczak K.M."/>
            <person name="Andrzejewski T.M."/>
            <person name="Davidsen T.M."/>
            <person name="Wayne K.J."/>
            <person name="Tettelin H."/>
            <person name="Glass J.I."/>
            <person name="Rusch D."/>
            <person name="Podicherti R."/>
            <person name="Tsui H.-C.T."/>
            <person name="Winkler M.E."/>
        </authorList>
    </citation>
    <scope>NUCLEOTIDE SEQUENCE</scope>
</reference>
<gene>
    <name evidence="1" type="ORF">METZ01_LOCUS223019</name>
</gene>
<accession>A0A382G5X2</accession>